<keyword evidence="4 7" id="KW-0812">Transmembrane</keyword>
<feature type="domain" description="ABC transmembrane type-1" evidence="8">
    <location>
        <begin position="132"/>
        <end position="327"/>
    </location>
</feature>
<dbReference type="Proteomes" id="UP000199220">
    <property type="component" value="Unassembled WGS sequence"/>
</dbReference>
<evidence type="ECO:0000256" key="6">
    <source>
        <dbReference type="ARBA" id="ARBA00023136"/>
    </source>
</evidence>
<comment type="similarity">
    <text evidence="7">Belongs to the binding-protein-dependent transport system permease family.</text>
</comment>
<accession>A0A1H5M913</accession>
<evidence type="ECO:0000256" key="5">
    <source>
        <dbReference type="ARBA" id="ARBA00022989"/>
    </source>
</evidence>
<feature type="transmembrane region" description="Helical" evidence="7">
    <location>
        <begin position="167"/>
        <end position="193"/>
    </location>
</feature>
<dbReference type="PANTHER" id="PTHR30465:SF43">
    <property type="entry name" value="OLIGOPEPTIDE ABC TRANSPORTER, PERMEASE PROTEIN"/>
    <property type="match status" value="1"/>
</dbReference>
<dbReference type="PANTHER" id="PTHR30465">
    <property type="entry name" value="INNER MEMBRANE ABC TRANSPORTER"/>
    <property type="match status" value="1"/>
</dbReference>
<evidence type="ECO:0000313" key="10">
    <source>
        <dbReference type="Proteomes" id="UP000199220"/>
    </source>
</evidence>
<proteinExistence type="inferred from homology"/>
<feature type="transmembrane region" description="Helical" evidence="7">
    <location>
        <begin position="134"/>
        <end position="155"/>
    </location>
</feature>
<evidence type="ECO:0000256" key="3">
    <source>
        <dbReference type="ARBA" id="ARBA00022475"/>
    </source>
</evidence>
<comment type="subcellular location">
    <subcellularLocation>
        <location evidence="1 7">Cell membrane</location>
        <topology evidence="1 7">Multi-pass membrane protein</topology>
    </subcellularLocation>
</comment>
<name>A0A1H5M913_9MICO</name>
<dbReference type="AlphaFoldDB" id="A0A1H5M913"/>
<evidence type="ECO:0000256" key="4">
    <source>
        <dbReference type="ARBA" id="ARBA00022692"/>
    </source>
</evidence>
<evidence type="ECO:0000256" key="2">
    <source>
        <dbReference type="ARBA" id="ARBA00022448"/>
    </source>
</evidence>
<dbReference type="Pfam" id="PF00528">
    <property type="entry name" value="BPD_transp_1"/>
    <property type="match status" value="1"/>
</dbReference>
<dbReference type="SUPFAM" id="SSF161098">
    <property type="entry name" value="MetI-like"/>
    <property type="match status" value="1"/>
</dbReference>
<reference evidence="10" key="1">
    <citation type="submission" date="2016-10" db="EMBL/GenBank/DDBJ databases">
        <authorList>
            <person name="Varghese N."/>
            <person name="Submissions S."/>
        </authorList>
    </citation>
    <scope>NUCLEOTIDE SEQUENCE [LARGE SCALE GENOMIC DNA]</scope>
    <source>
        <strain evidence="10">DSM 21368</strain>
    </source>
</reference>
<evidence type="ECO:0000256" key="7">
    <source>
        <dbReference type="RuleBase" id="RU363032"/>
    </source>
</evidence>
<keyword evidence="5 7" id="KW-1133">Transmembrane helix</keyword>
<dbReference type="STRING" id="648782.SAMN04488554_3215"/>
<sequence>MCTLEVRVDDDAVAGRLCDGHAGPDGRCDSVLSFLGRRVLYMVPTLFLISIAAFVIIQLPPGDYATSYVARLEAEGQSVDTAQLEALQSRYGLGDPMLAQYWKWISGIVFHLDFGYSFEYAAPVGGLLADRLPLTVLLSLSTLLFTWAVALPIGVYSALKQYSVGDYIVTTIGFLGLATPNFLLALIMMWLAFSTFGLSVGTNNLPTLIIAIIVLGTAGTAGLIRILRANLLDELRKPYVVAARAQGMAEGPLLLRYPLRVALNPFISTIGWLLPGIIGGEVIVAQVANLSTIGPLLLGALRSQDMYLAGSIILITAVLTVIGTLLSDLALAWADPRVRLRTVGGGA</sequence>
<evidence type="ECO:0000256" key="1">
    <source>
        <dbReference type="ARBA" id="ARBA00004651"/>
    </source>
</evidence>
<dbReference type="InterPro" id="IPR035906">
    <property type="entry name" value="MetI-like_sf"/>
</dbReference>
<dbReference type="InterPro" id="IPR045621">
    <property type="entry name" value="BPD_transp_1_N"/>
</dbReference>
<keyword evidence="3" id="KW-1003">Cell membrane</keyword>
<evidence type="ECO:0000313" key="9">
    <source>
        <dbReference type="EMBL" id="SEE85623.1"/>
    </source>
</evidence>
<dbReference type="Pfam" id="PF19300">
    <property type="entry name" value="BPD_transp_1_N"/>
    <property type="match status" value="1"/>
</dbReference>
<dbReference type="GO" id="GO:0005886">
    <property type="term" value="C:plasma membrane"/>
    <property type="evidence" value="ECO:0007669"/>
    <property type="project" value="UniProtKB-SubCell"/>
</dbReference>
<evidence type="ECO:0000259" key="8">
    <source>
        <dbReference type="PROSITE" id="PS50928"/>
    </source>
</evidence>
<protein>
    <submittedName>
        <fullName evidence="9">Peptide/nickel transport system permease protein</fullName>
    </submittedName>
</protein>
<keyword evidence="10" id="KW-1185">Reference proteome</keyword>
<organism evidence="9 10">
    <name type="scientific">Ruania alba</name>
    <dbReference type="NCBI Taxonomy" id="648782"/>
    <lineage>
        <taxon>Bacteria</taxon>
        <taxon>Bacillati</taxon>
        <taxon>Actinomycetota</taxon>
        <taxon>Actinomycetes</taxon>
        <taxon>Micrococcales</taxon>
        <taxon>Ruaniaceae</taxon>
        <taxon>Ruania</taxon>
    </lineage>
</organism>
<dbReference type="GO" id="GO:0055085">
    <property type="term" value="P:transmembrane transport"/>
    <property type="evidence" value="ECO:0007669"/>
    <property type="project" value="InterPro"/>
</dbReference>
<keyword evidence="6 7" id="KW-0472">Membrane</keyword>
<dbReference type="InterPro" id="IPR000515">
    <property type="entry name" value="MetI-like"/>
</dbReference>
<dbReference type="PROSITE" id="PS50928">
    <property type="entry name" value="ABC_TM1"/>
    <property type="match status" value="1"/>
</dbReference>
<feature type="transmembrane region" description="Helical" evidence="7">
    <location>
        <begin position="308"/>
        <end position="331"/>
    </location>
</feature>
<gene>
    <name evidence="9" type="ORF">SAMN04488554_3215</name>
</gene>
<feature type="transmembrane region" description="Helical" evidence="7">
    <location>
        <begin position="39"/>
        <end position="59"/>
    </location>
</feature>
<feature type="transmembrane region" description="Helical" evidence="7">
    <location>
        <begin position="205"/>
        <end position="227"/>
    </location>
</feature>
<keyword evidence="2 7" id="KW-0813">Transport</keyword>
<dbReference type="Gene3D" id="1.10.3720.10">
    <property type="entry name" value="MetI-like"/>
    <property type="match status" value="1"/>
</dbReference>
<feature type="transmembrane region" description="Helical" evidence="7">
    <location>
        <begin position="266"/>
        <end position="288"/>
    </location>
</feature>
<dbReference type="EMBL" id="FNTX01000002">
    <property type="protein sequence ID" value="SEE85623.1"/>
    <property type="molecule type" value="Genomic_DNA"/>
</dbReference>